<dbReference type="Proteomes" id="UP000314294">
    <property type="component" value="Unassembled WGS sequence"/>
</dbReference>
<organism evidence="2 3">
    <name type="scientific">Liparis tanakae</name>
    <name type="common">Tanaka's snailfish</name>
    <dbReference type="NCBI Taxonomy" id="230148"/>
    <lineage>
        <taxon>Eukaryota</taxon>
        <taxon>Metazoa</taxon>
        <taxon>Chordata</taxon>
        <taxon>Craniata</taxon>
        <taxon>Vertebrata</taxon>
        <taxon>Euteleostomi</taxon>
        <taxon>Actinopterygii</taxon>
        <taxon>Neopterygii</taxon>
        <taxon>Teleostei</taxon>
        <taxon>Neoteleostei</taxon>
        <taxon>Acanthomorphata</taxon>
        <taxon>Eupercaria</taxon>
        <taxon>Perciformes</taxon>
        <taxon>Cottioidei</taxon>
        <taxon>Cottales</taxon>
        <taxon>Liparidae</taxon>
        <taxon>Liparis</taxon>
    </lineage>
</organism>
<gene>
    <name evidence="2" type="ORF">EYF80_057055</name>
</gene>
<sequence length="81" mass="9244">MKRRRAQGVQGRAESLRTDYVLEAELQEVELLEAELLEAELLEVELQEAELLEAELRLLLICIRNKNSCCSRSAVSDSRGR</sequence>
<keyword evidence="1" id="KW-0175">Coiled coil</keyword>
<evidence type="ECO:0000313" key="2">
    <source>
        <dbReference type="EMBL" id="TNN32782.1"/>
    </source>
</evidence>
<reference evidence="2 3" key="1">
    <citation type="submission" date="2019-03" db="EMBL/GenBank/DDBJ databases">
        <title>First draft genome of Liparis tanakae, snailfish: a comprehensive survey of snailfish specific genes.</title>
        <authorList>
            <person name="Kim W."/>
            <person name="Song I."/>
            <person name="Jeong J.-H."/>
            <person name="Kim D."/>
            <person name="Kim S."/>
            <person name="Ryu S."/>
            <person name="Song J.Y."/>
            <person name="Lee S.K."/>
        </authorList>
    </citation>
    <scope>NUCLEOTIDE SEQUENCE [LARGE SCALE GENOMIC DNA]</scope>
    <source>
        <tissue evidence="2">Muscle</tissue>
    </source>
</reference>
<evidence type="ECO:0000313" key="3">
    <source>
        <dbReference type="Proteomes" id="UP000314294"/>
    </source>
</evidence>
<protein>
    <submittedName>
        <fullName evidence="2">Uncharacterized protein</fullName>
    </submittedName>
</protein>
<feature type="coiled-coil region" evidence="1">
    <location>
        <begin position="22"/>
        <end position="59"/>
    </location>
</feature>
<name>A0A4Z2EX08_9TELE</name>
<keyword evidence="3" id="KW-1185">Reference proteome</keyword>
<proteinExistence type="predicted"/>
<accession>A0A4Z2EX08</accession>
<comment type="caution">
    <text evidence="2">The sequence shown here is derived from an EMBL/GenBank/DDBJ whole genome shotgun (WGS) entry which is preliminary data.</text>
</comment>
<dbReference type="AlphaFoldDB" id="A0A4Z2EX08"/>
<dbReference type="EMBL" id="SRLO01002499">
    <property type="protein sequence ID" value="TNN32782.1"/>
    <property type="molecule type" value="Genomic_DNA"/>
</dbReference>
<evidence type="ECO:0000256" key="1">
    <source>
        <dbReference type="SAM" id="Coils"/>
    </source>
</evidence>